<dbReference type="CDD" id="cd00090">
    <property type="entry name" value="HTH_ARSR"/>
    <property type="match status" value="1"/>
</dbReference>
<dbReference type="PROSITE" id="PS51118">
    <property type="entry name" value="HTH_HXLR"/>
    <property type="match status" value="2"/>
</dbReference>
<evidence type="ECO:0000313" key="6">
    <source>
        <dbReference type="Proteomes" id="UP001185927"/>
    </source>
</evidence>
<dbReference type="InterPro" id="IPR011991">
    <property type="entry name" value="ArsR-like_HTH"/>
</dbReference>
<evidence type="ECO:0000256" key="3">
    <source>
        <dbReference type="ARBA" id="ARBA00023163"/>
    </source>
</evidence>
<dbReference type="Gene3D" id="1.10.10.10">
    <property type="entry name" value="Winged helix-like DNA-binding domain superfamily/Winged helix DNA-binding domain"/>
    <property type="match status" value="2"/>
</dbReference>
<evidence type="ECO:0000256" key="2">
    <source>
        <dbReference type="ARBA" id="ARBA00023125"/>
    </source>
</evidence>
<name>A0ABU4BXK7_RHOGO</name>
<evidence type="ECO:0000256" key="1">
    <source>
        <dbReference type="ARBA" id="ARBA00023015"/>
    </source>
</evidence>
<dbReference type="PANTHER" id="PTHR33204">
    <property type="entry name" value="TRANSCRIPTIONAL REGULATOR, MARR FAMILY"/>
    <property type="match status" value="1"/>
</dbReference>
<dbReference type="SUPFAM" id="SSF46785">
    <property type="entry name" value="Winged helix' DNA-binding domain"/>
    <property type="match status" value="2"/>
</dbReference>
<gene>
    <name evidence="5" type="ORF">R3Q16_20355</name>
</gene>
<evidence type="ECO:0000313" key="5">
    <source>
        <dbReference type="EMBL" id="MDV6268972.1"/>
    </source>
</evidence>
<comment type="caution">
    <text evidence="5">The sequence shown here is derived from an EMBL/GenBank/DDBJ whole genome shotgun (WGS) entry which is preliminary data.</text>
</comment>
<sequence length="348" mass="39034">MGVHAVRGQIQEWVSASPIYNEEGCNVAANNKPTLAQSPTDSIDHESKSALGRALVTLGDMWTVRILRSVFLGTRRFQELRDELDISDPVLSRRLRNLVEAGLLERVRYQTNPTRHEYLPTESGTDLWRIMVAIWAWDRTWASPRHRDAHIELTHQACGHQAQPIFGCGHCGAIGLTARDVRGSVDDRLLLDVRSERSRRSPVMSTPIDASEVLGDRWSTLVLSDALTGSHRFGDFQDRINISPVTLTDRLNLFVETGLMSREAISSGARRQEYRLTPKGLDIFSVFATINSWARQWLSENGSTGLSLTHISCGSELEPRFTCNTCNGVLVLEDLHFEAADRSEVNDR</sequence>
<dbReference type="Pfam" id="PF01638">
    <property type="entry name" value="HxlR"/>
    <property type="match status" value="2"/>
</dbReference>
<protein>
    <submittedName>
        <fullName evidence="5">Helix-turn-helix domain-containing protein</fullName>
    </submittedName>
</protein>
<organism evidence="5 6">
    <name type="scientific">Rhodococcus globerulus</name>
    <dbReference type="NCBI Taxonomy" id="33008"/>
    <lineage>
        <taxon>Bacteria</taxon>
        <taxon>Bacillati</taxon>
        <taxon>Actinomycetota</taxon>
        <taxon>Actinomycetes</taxon>
        <taxon>Mycobacteriales</taxon>
        <taxon>Nocardiaceae</taxon>
        <taxon>Rhodococcus</taxon>
    </lineage>
</organism>
<accession>A0ABU4BXK7</accession>
<proteinExistence type="predicted"/>
<feature type="domain" description="HTH hxlR-type" evidence="4">
    <location>
        <begin position="201"/>
        <end position="302"/>
    </location>
</feature>
<keyword evidence="6" id="KW-1185">Reference proteome</keyword>
<dbReference type="EMBL" id="JAWLKB010000009">
    <property type="protein sequence ID" value="MDV6268972.1"/>
    <property type="molecule type" value="Genomic_DNA"/>
</dbReference>
<keyword evidence="2" id="KW-0238">DNA-binding</keyword>
<evidence type="ECO:0000259" key="4">
    <source>
        <dbReference type="PROSITE" id="PS51118"/>
    </source>
</evidence>
<dbReference type="InterPro" id="IPR036388">
    <property type="entry name" value="WH-like_DNA-bd_sf"/>
</dbReference>
<dbReference type="Proteomes" id="UP001185927">
    <property type="component" value="Unassembled WGS sequence"/>
</dbReference>
<dbReference type="PANTHER" id="PTHR33204:SF18">
    <property type="entry name" value="TRANSCRIPTIONAL REGULATORY PROTEIN"/>
    <property type="match status" value="1"/>
</dbReference>
<dbReference type="RefSeq" id="WP_317543350.1">
    <property type="nucleotide sequence ID" value="NZ_JAWLKB010000009.1"/>
</dbReference>
<reference evidence="5 6" key="1">
    <citation type="submission" date="2023-10" db="EMBL/GenBank/DDBJ databases">
        <title>Development of a sustainable strategy for remediation of hydrocarbon-contaminated territories based on the waste exchange concept.</title>
        <authorList>
            <person name="Krivoruchko A."/>
        </authorList>
    </citation>
    <scope>NUCLEOTIDE SEQUENCE [LARGE SCALE GENOMIC DNA]</scope>
    <source>
        <strain evidence="5 6">IEGM 1203</strain>
    </source>
</reference>
<keyword evidence="1" id="KW-0805">Transcription regulation</keyword>
<keyword evidence="3" id="KW-0804">Transcription</keyword>
<feature type="domain" description="HTH hxlR-type" evidence="4">
    <location>
        <begin position="49"/>
        <end position="146"/>
    </location>
</feature>
<dbReference type="InterPro" id="IPR002577">
    <property type="entry name" value="HTH_HxlR"/>
</dbReference>
<dbReference type="InterPro" id="IPR036390">
    <property type="entry name" value="WH_DNA-bd_sf"/>
</dbReference>